<dbReference type="GO" id="GO:0032977">
    <property type="term" value="F:membrane insertase activity"/>
    <property type="evidence" value="ECO:0007669"/>
    <property type="project" value="InterPro"/>
</dbReference>
<dbReference type="GO" id="GO:0005886">
    <property type="term" value="C:plasma membrane"/>
    <property type="evidence" value="ECO:0007669"/>
    <property type="project" value="UniProtKB-SubCell"/>
</dbReference>
<feature type="transmembrane region" description="Helical" evidence="13">
    <location>
        <begin position="7"/>
        <end position="26"/>
    </location>
</feature>
<keyword evidence="9 13" id="KW-0472">Membrane</keyword>
<reference evidence="17 18" key="1">
    <citation type="journal article" date="2011" name="Syst. Appl. Microbiol.">
        <title>Defluviimonas denitrificans gen. nov., sp. nov., and Pararhodobacter aggregans gen. nov., sp. nov., non-phototrophic Rhodobacteraceae from the biofilter of a marine aquaculture.</title>
        <authorList>
            <person name="Foesel B.U."/>
            <person name="Drake H.L."/>
            <person name="Schramm A."/>
        </authorList>
    </citation>
    <scope>NUCLEOTIDE SEQUENCE [LARGE SCALE GENOMIC DNA]</scope>
    <source>
        <strain evidence="17 18">D1-19</strain>
    </source>
</reference>
<evidence type="ECO:0000256" key="3">
    <source>
        <dbReference type="ARBA" id="ARBA00015325"/>
    </source>
</evidence>
<dbReference type="InterPro" id="IPR028053">
    <property type="entry name" value="Membr_insert_YidC_N"/>
</dbReference>
<dbReference type="HAMAP" id="MF_01810">
    <property type="entry name" value="YidC_type1"/>
    <property type="match status" value="1"/>
</dbReference>
<evidence type="ECO:0000256" key="7">
    <source>
        <dbReference type="ARBA" id="ARBA00022927"/>
    </source>
</evidence>
<dbReference type="PANTHER" id="PTHR12428">
    <property type="entry name" value="OXA1"/>
    <property type="match status" value="1"/>
</dbReference>
<feature type="region of interest" description="Disordered" evidence="14">
    <location>
        <begin position="30"/>
        <end position="58"/>
    </location>
</feature>
<dbReference type="PRINTS" id="PR00701">
    <property type="entry name" value="60KDINNERMP"/>
</dbReference>
<dbReference type="Pfam" id="PF14849">
    <property type="entry name" value="YidC_periplas"/>
    <property type="match status" value="1"/>
</dbReference>
<dbReference type="PRINTS" id="PR01900">
    <property type="entry name" value="YIDCPROTEIN"/>
</dbReference>
<keyword evidence="10 13" id="KW-0143">Chaperone</keyword>
<feature type="transmembrane region" description="Helical" evidence="13">
    <location>
        <begin position="538"/>
        <end position="557"/>
    </location>
</feature>
<evidence type="ECO:0000256" key="10">
    <source>
        <dbReference type="ARBA" id="ARBA00023186"/>
    </source>
</evidence>
<evidence type="ECO:0000259" key="16">
    <source>
        <dbReference type="Pfam" id="PF14849"/>
    </source>
</evidence>
<dbReference type="InterPro" id="IPR047196">
    <property type="entry name" value="YidC_ALB_C"/>
</dbReference>
<dbReference type="NCBIfam" id="NF002353">
    <property type="entry name" value="PRK01318.1-4"/>
    <property type="match status" value="1"/>
</dbReference>
<evidence type="ECO:0000256" key="8">
    <source>
        <dbReference type="ARBA" id="ARBA00022989"/>
    </source>
</evidence>
<evidence type="ECO:0000313" key="17">
    <source>
        <dbReference type="EMBL" id="PVE47308.1"/>
    </source>
</evidence>
<evidence type="ECO:0000256" key="13">
    <source>
        <dbReference type="HAMAP-Rule" id="MF_01810"/>
    </source>
</evidence>
<evidence type="ECO:0000256" key="6">
    <source>
        <dbReference type="ARBA" id="ARBA00022692"/>
    </source>
</evidence>
<dbReference type="InterPro" id="IPR001708">
    <property type="entry name" value="YidC/ALB3/OXA1/COX18"/>
</dbReference>
<evidence type="ECO:0000256" key="5">
    <source>
        <dbReference type="ARBA" id="ARBA00022475"/>
    </source>
</evidence>
<dbReference type="AlphaFoldDB" id="A0A2T7URU6"/>
<comment type="similarity">
    <text evidence="2 13">Belongs to the OXA1/ALB3/YidC family. Type 1 subfamily.</text>
</comment>
<proteinExistence type="inferred from homology"/>
<evidence type="ECO:0000256" key="9">
    <source>
        <dbReference type="ARBA" id="ARBA00023136"/>
    </source>
</evidence>
<name>A0A2T7URU6_9RHOB</name>
<feature type="domain" description="Membrane insertase YidC/Oxa/ALB C-terminal" evidence="15">
    <location>
        <begin position="369"/>
        <end position="571"/>
    </location>
</feature>
<evidence type="ECO:0000256" key="11">
    <source>
        <dbReference type="ARBA" id="ARBA00033245"/>
    </source>
</evidence>
<evidence type="ECO:0000256" key="12">
    <source>
        <dbReference type="ARBA" id="ARBA00033342"/>
    </source>
</evidence>
<evidence type="ECO:0000256" key="4">
    <source>
        <dbReference type="ARBA" id="ARBA00022448"/>
    </source>
</evidence>
<dbReference type="NCBIfam" id="TIGR03593">
    <property type="entry name" value="yidC_nterm"/>
    <property type="match status" value="1"/>
</dbReference>
<keyword evidence="18" id="KW-1185">Reference proteome</keyword>
<feature type="transmembrane region" description="Helical" evidence="13">
    <location>
        <begin position="432"/>
        <end position="452"/>
    </location>
</feature>
<dbReference type="InterPro" id="IPR019998">
    <property type="entry name" value="Membr_insert_YidC"/>
</dbReference>
<evidence type="ECO:0000256" key="14">
    <source>
        <dbReference type="SAM" id="MobiDB-lite"/>
    </source>
</evidence>
<gene>
    <name evidence="13" type="primary">yidC</name>
    <name evidence="17" type="ORF">DDE23_10665</name>
</gene>
<dbReference type="Gene3D" id="2.70.98.90">
    <property type="match status" value="1"/>
</dbReference>
<dbReference type="GO" id="GO:0051205">
    <property type="term" value="P:protein insertion into membrane"/>
    <property type="evidence" value="ECO:0007669"/>
    <property type="project" value="TreeGrafter"/>
</dbReference>
<dbReference type="GO" id="GO:0015031">
    <property type="term" value="P:protein transport"/>
    <property type="evidence" value="ECO:0007669"/>
    <property type="project" value="UniProtKB-KW"/>
</dbReference>
<evidence type="ECO:0000256" key="2">
    <source>
        <dbReference type="ARBA" id="ARBA00010527"/>
    </source>
</evidence>
<dbReference type="InterPro" id="IPR028055">
    <property type="entry name" value="YidC/Oxa/ALB_C"/>
</dbReference>
<feature type="transmembrane region" description="Helical" evidence="13">
    <location>
        <begin position="369"/>
        <end position="389"/>
    </location>
</feature>
<keyword evidence="4 13" id="KW-0813">Transport</keyword>
<dbReference type="RefSeq" id="WP_107753551.1">
    <property type="nucleotide sequence ID" value="NZ_QBKF01000010.1"/>
</dbReference>
<accession>A0A2T7URU6</accession>
<dbReference type="InterPro" id="IPR038221">
    <property type="entry name" value="YidC_periplasmic_sf"/>
</dbReference>
<feature type="domain" description="Membrane insertase YidC N-terminal" evidence="16">
    <location>
        <begin position="68"/>
        <end position="357"/>
    </location>
</feature>
<dbReference type="Pfam" id="PF02096">
    <property type="entry name" value="60KD_IMP"/>
    <property type="match status" value="1"/>
</dbReference>
<protein>
    <recommendedName>
        <fullName evidence="3 13">Membrane protein insertase YidC</fullName>
    </recommendedName>
    <alternativeName>
        <fullName evidence="12 13">Foldase YidC</fullName>
    </alternativeName>
    <alternativeName>
        <fullName evidence="11 13">Membrane integrase YidC</fullName>
    </alternativeName>
    <alternativeName>
        <fullName evidence="13">Membrane protein YidC</fullName>
    </alternativeName>
</protein>
<comment type="subcellular location">
    <subcellularLocation>
        <location evidence="1">Cell inner membrane</location>
        <topology evidence="1">Multi-pass membrane protein</topology>
    </subcellularLocation>
    <subcellularLocation>
        <location evidence="13">Cell membrane</location>
        <topology evidence="13">Multi-pass membrane protein</topology>
    </subcellularLocation>
</comment>
<keyword evidence="5 13" id="KW-1003">Cell membrane</keyword>
<comment type="caution">
    <text evidence="17">The sequence shown here is derived from an EMBL/GenBank/DDBJ whole genome shotgun (WGS) entry which is preliminary data.</text>
</comment>
<dbReference type="CDD" id="cd19961">
    <property type="entry name" value="EcYidC-like_peri"/>
    <property type="match status" value="1"/>
</dbReference>
<keyword evidence="8 13" id="KW-1133">Transmembrane helix</keyword>
<dbReference type="PANTHER" id="PTHR12428:SF65">
    <property type="entry name" value="CYTOCHROME C OXIDASE ASSEMBLY PROTEIN COX18, MITOCHONDRIAL"/>
    <property type="match status" value="1"/>
</dbReference>
<organism evidence="17 18">
    <name type="scientific">Pararhodobacter aggregans</name>
    <dbReference type="NCBI Taxonomy" id="404875"/>
    <lineage>
        <taxon>Bacteria</taxon>
        <taxon>Pseudomonadati</taxon>
        <taxon>Pseudomonadota</taxon>
        <taxon>Alphaproteobacteria</taxon>
        <taxon>Rhodobacterales</taxon>
        <taxon>Paracoccaceae</taxon>
        <taxon>Pararhodobacter</taxon>
    </lineage>
</organism>
<comment type="subunit">
    <text evidence="13">Interacts with the Sec translocase complex via SecD. Specifically interacts with transmembrane segments of nascent integral membrane proteins during membrane integration.</text>
</comment>
<evidence type="ECO:0000259" key="15">
    <source>
        <dbReference type="Pfam" id="PF02096"/>
    </source>
</evidence>
<feature type="transmembrane region" description="Helical" evidence="13">
    <location>
        <begin position="497"/>
        <end position="517"/>
    </location>
</feature>
<dbReference type="CDD" id="cd20070">
    <property type="entry name" value="5TM_YidC_Alb3"/>
    <property type="match status" value="1"/>
</dbReference>
<dbReference type="EMBL" id="QDDR01000005">
    <property type="protein sequence ID" value="PVE47308.1"/>
    <property type="molecule type" value="Genomic_DNA"/>
</dbReference>
<dbReference type="Proteomes" id="UP000244810">
    <property type="component" value="Unassembled WGS sequence"/>
</dbReference>
<keyword evidence="7 13" id="KW-0653">Protein transport</keyword>
<keyword evidence="6 13" id="KW-0812">Transmembrane</keyword>
<sequence length="606" mass="67279">MDDQTKNLILAFALSLAVIMGWFALFPPPEPQPGDTISQSELVPPPPGESAPASTDATMAEPLQETARIAIDTPRLTGSIALTGGRFDDMQLRDYTETVEPDSDLVHLLNPNGGSRHPFYALFGWTPRGALDYANVPGPATPWEQVGGGTLTVDTPVTLRWDNGAGLIFTRVIHIDDNYMFTVDQSVENTTDAAVSLDPYSILAQHGVPADFQSYFISHEGLVQMTDGALLEGDYSGMVDYPVSERERIPTQTTTATENAWIGFTSKYFMATLVGIPGQPATVVSQYVPGGDIYQASLRQPTVTVEPGQTASASSMLFTGAKVFDILESYEENQNVQRLTDAIDWGWFFFLTRPIFRVLNFYHSVIGNMGWAILALTLTLKAILLPLAWKSYVSMARMKELQPEMQKLKERAGDDRQKLQQEMMALYRDKKVNPAAGCLPILLQIPIFFSLYKVIFNTIELRHADWFWVFNDLSAPDPTSIFNVFGLLPWAAPETGSLMATVFLGLLPLLFGISMWFQMRLNPAPADPMQQTIFNWMPWIFMFVMGGFASGLLMYWIGNNIITFIQQYLIMSAHGSRPDLFGNIRSSFKKPKAANADKAPKTGKAK</sequence>
<dbReference type="NCBIfam" id="TIGR03592">
    <property type="entry name" value="yidC_oxa1_cterm"/>
    <property type="match status" value="1"/>
</dbReference>
<comment type="function">
    <text evidence="13">Required for the insertion and/or proper folding and/or complex formation of integral membrane proteins into the membrane. Involved in integration of membrane proteins that insert both dependently and independently of the Sec translocase complex, as well as at least some lipoproteins. Aids folding of multispanning membrane proteins.</text>
</comment>
<dbReference type="OrthoDB" id="9780552at2"/>
<evidence type="ECO:0000256" key="1">
    <source>
        <dbReference type="ARBA" id="ARBA00004429"/>
    </source>
</evidence>
<evidence type="ECO:0000313" key="18">
    <source>
        <dbReference type="Proteomes" id="UP000244810"/>
    </source>
</evidence>